<dbReference type="PANTHER" id="PTHR30486">
    <property type="entry name" value="TWITCHING MOTILITY PROTEIN PILT"/>
    <property type="match status" value="1"/>
</dbReference>
<evidence type="ECO:0000313" key="4">
    <source>
        <dbReference type="Proteomes" id="UP001244564"/>
    </source>
</evidence>
<sequence length="375" mass="42388">MNVMSDQERLEERINEILEQSFLGPYLKQLTITDIRFNGTQLRIQDNEKGRYLAPDQPSKEDVQRLVKQISDIQKGNFSHTEPQLDTEIGILRISGTHQRISIDGVNLAIRVSRPHLAISSIAALVTGDHEPVEQLFKVLTLAESNLIICGRTGSGKTEFQKLLVGYTAEDANIVLIEDTRDSHIKTLYPEKDITSWKTIPGVFEMSDGVKAALRNNPDWTIIAEIRGAVAADVLDSAKTDHAIISTLHAKGAMNIPSRLIPMIRQSPAYAIIDDQLIGNEIVEFLRWGCYLQGTRTKEGKTVRRIKELAEYTEFTSKGTVGNYVYREVKVRDQKTGEYRIEQRYHPLSEKTLAELEDKELIHLVPDVFLPKGRQ</sequence>
<keyword evidence="4" id="KW-1185">Reference proteome</keyword>
<dbReference type="Gene3D" id="3.40.50.300">
    <property type="entry name" value="P-loop containing nucleotide triphosphate hydrolases"/>
    <property type="match status" value="1"/>
</dbReference>
<dbReference type="RefSeq" id="WP_004230935.1">
    <property type="nucleotide sequence ID" value="NZ_CP122283.1"/>
</dbReference>
<dbReference type="Gene3D" id="3.30.450.380">
    <property type="match status" value="1"/>
</dbReference>
<dbReference type="Proteomes" id="UP001244564">
    <property type="component" value="Chromosome"/>
</dbReference>
<evidence type="ECO:0000259" key="2">
    <source>
        <dbReference type="Pfam" id="PF00437"/>
    </source>
</evidence>
<accession>A0ABY8KHS2</accession>
<dbReference type="EMBL" id="CP122283">
    <property type="protein sequence ID" value="WGF39042.1"/>
    <property type="molecule type" value="Genomic_DNA"/>
</dbReference>
<protein>
    <submittedName>
        <fullName evidence="3">ATPase, T2SS/T4P/T4SS family</fullName>
    </submittedName>
</protein>
<dbReference type="SUPFAM" id="SSF52540">
    <property type="entry name" value="P-loop containing nucleoside triphosphate hydrolases"/>
    <property type="match status" value="1"/>
</dbReference>
<evidence type="ECO:0000256" key="1">
    <source>
        <dbReference type="ARBA" id="ARBA00006611"/>
    </source>
</evidence>
<dbReference type="InterPro" id="IPR027417">
    <property type="entry name" value="P-loop_NTPase"/>
</dbReference>
<reference evidence="3 4" key="1">
    <citation type="submission" date="2023-04" db="EMBL/GenBank/DDBJ databases">
        <title>Genomic of Lysinibacillus capsici TSBLM.</title>
        <authorList>
            <person name="Hu X.S."/>
            <person name="Yu C.H."/>
        </authorList>
    </citation>
    <scope>NUCLEOTIDE SEQUENCE [LARGE SCALE GENOMIC DNA]</scope>
    <source>
        <strain evidence="3 4">TSBLM</strain>
    </source>
</reference>
<dbReference type="InterPro" id="IPR050921">
    <property type="entry name" value="T4SS_GSP_E_ATPase"/>
</dbReference>
<proteinExistence type="inferred from homology"/>
<dbReference type="PANTHER" id="PTHR30486:SF6">
    <property type="entry name" value="TYPE IV PILUS RETRACTATION ATPASE PILT"/>
    <property type="match status" value="1"/>
</dbReference>
<gene>
    <name evidence="3" type="ORF">QBO96_01925</name>
</gene>
<feature type="domain" description="Bacterial type II secretion system protein E" evidence="2">
    <location>
        <begin position="105"/>
        <end position="264"/>
    </location>
</feature>
<dbReference type="Pfam" id="PF00437">
    <property type="entry name" value="T2SSE"/>
    <property type="match status" value="1"/>
</dbReference>
<organism evidence="3 4">
    <name type="scientific">Lysinibacillus capsici</name>
    <dbReference type="NCBI Taxonomy" id="2115968"/>
    <lineage>
        <taxon>Bacteria</taxon>
        <taxon>Bacillati</taxon>
        <taxon>Bacillota</taxon>
        <taxon>Bacilli</taxon>
        <taxon>Bacillales</taxon>
        <taxon>Bacillaceae</taxon>
        <taxon>Lysinibacillus</taxon>
    </lineage>
</organism>
<name>A0ABY8KHS2_9BACI</name>
<dbReference type="InterPro" id="IPR001482">
    <property type="entry name" value="T2SS/T4SS_dom"/>
</dbReference>
<comment type="similarity">
    <text evidence="1">Belongs to the GSP E family.</text>
</comment>
<evidence type="ECO:0000313" key="3">
    <source>
        <dbReference type="EMBL" id="WGF39042.1"/>
    </source>
</evidence>